<keyword evidence="1" id="KW-1133">Transmembrane helix</keyword>
<accession>A0A6B0UT02</accession>
<sequence>MASLVSLACSTDFSLRGFASSWVVLAGTMESARAGSRWVLAVMLPMCELPDMAASSSFWSDSVRGDNSFSLAGTLHAFFFFFFFCSLFSVWAAPSRVRMMPAWELTPTAETSTFPLPSMTCVPENNMGSVFSPFLT</sequence>
<keyword evidence="1" id="KW-0812">Transmembrane</keyword>
<feature type="transmembrane region" description="Helical" evidence="1">
    <location>
        <begin position="69"/>
        <end position="93"/>
    </location>
</feature>
<dbReference type="EMBL" id="GIFC01010581">
    <property type="protein sequence ID" value="MXU92664.1"/>
    <property type="molecule type" value="Transcribed_RNA"/>
</dbReference>
<proteinExistence type="predicted"/>
<dbReference type="AlphaFoldDB" id="A0A6B0UT02"/>
<keyword evidence="1" id="KW-0472">Membrane</keyword>
<evidence type="ECO:0000256" key="1">
    <source>
        <dbReference type="SAM" id="Phobius"/>
    </source>
</evidence>
<reference evidence="2" key="1">
    <citation type="submission" date="2019-12" db="EMBL/GenBank/DDBJ databases">
        <title>An insight into the sialome of adult female Ixodes ricinus ticks feeding for 6 days.</title>
        <authorList>
            <person name="Perner J."/>
            <person name="Ribeiro J.M.C."/>
        </authorList>
    </citation>
    <scope>NUCLEOTIDE SEQUENCE</scope>
    <source>
        <strain evidence="2">Semi-engorged</strain>
        <tissue evidence="2">Salivary glands</tissue>
    </source>
</reference>
<protein>
    <submittedName>
        <fullName evidence="2">Uncharacterized protein</fullName>
    </submittedName>
</protein>
<organism evidence="2">
    <name type="scientific">Ixodes ricinus</name>
    <name type="common">Common tick</name>
    <name type="synonym">Acarus ricinus</name>
    <dbReference type="NCBI Taxonomy" id="34613"/>
    <lineage>
        <taxon>Eukaryota</taxon>
        <taxon>Metazoa</taxon>
        <taxon>Ecdysozoa</taxon>
        <taxon>Arthropoda</taxon>
        <taxon>Chelicerata</taxon>
        <taxon>Arachnida</taxon>
        <taxon>Acari</taxon>
        <taxon>Parasitiformes</taxon>
        <taxon>Ixodida</taxon>
        <taxon>Ixodoidea</taxon>
        <taxon>Ixodidae</taxon>
        <taxon>Ixodinae</taxon>
        <taxon>Ixodes</taxon>
    </lineage>
</organism>
<name>A0A6B0UT02_IXORI</name>
<evidence type="ECO:0000313" key="2">
    <source>
        <dbReference type="EMBL" id="MXU92664.1"/>
    </source>
</evidence>